<organism evidence="8 9">
    <name type="scientific">Karstenula rhodostoma CBS 690.94</name>
    <dbReference type="NCBI Taxonomy" id="1392251"/>
    <lineage>
        <taxon>Eukaryota</taxon>
        <taxon>Fungi</taxon>
        <taxon>Dikarya</taxon>
        <taxon>Ascomycota</taxon>
        <taxon>Pezizomycotina</taxon>
        <taxon>Dothideomycetes</taxon>
        <taxon>Pleosporomycetidae</taxon>
        <taxon>Pleosporales</taxon>
        <taxon>Massarineae</taxon>
        <taxon>Didymosphaeriaceae</taxon>
        <taxon>Karstenula</taxon>
    </lineage>
</organism>
<evidence type="ECO:0000256" key="5">
    <source>
        <dbReference type="ARBA" id="ARBA00023163"/>
    </source>
</evidence>
<comment type="caution">
    <text evidence="8">The sequence shown here is derived from an EMBL/GenBank/DDBJ whole genome shotgun (WGS) entry which is preliminary data.</text>
</comment>
<dbReference type="GO" id="GO:0045944">
    <property type="term" value="P:positive regulation of transcription by RNA polymerase II"/>
    <property type="evidence" value="ECO:0007669"/>
    <property type="project" value="TreeGrafter"/>
</dbReference>
<dbReference type="SUPFAM" id="SSF54616">
    <property type="entry name" value="DNA-binding domain of Mlu1-box binding protein MBP1"/>
    <property type="match status" value="1"/>
</dbReference>
<reference evidence="8" key="1">
    <citation type="journal article" date="2020" name="Stud. Mycol.">
        <title>101 Dothideomycetes genomes: a test case for predicting lifestyles and emergence of pathogens.</title>
        <authorList>
            <person name="Haridas S."/>
            <person name="Albert R."/>
            <person name="Binder M."/>
            <person name="Bloem J."/>
            <person name="Labutti K."/>
            <person name="Salamov A."/>
            <person name="Andreopoulos B."/>
            <person name="Baker S."/>
            <person name="Barry K."/>
            <person name="Bills G."/>
            <person name="Bluhm B."/>
            <person name="Cannon C."/>
            <person name="Castanera R."/>
            <person name="Culley D."/>
            <person name="Daum C."/>
            <person name="Ezra D."/>
            <person name="Gonzalez J."/>
            <person name="Henrissat B."/>
            <person name="Kuo A."/>
            <person name="Liang C."/>
            <person name="Lipzen A."/>
            <person name="Lutzoni F."/>
            <person name="Magnuson J."/>
            <person name="Mondo S."/>
            <person name="Nolan M."/>
            <person name="Ohm R."/>
            <person name="Pangilinan J."/>
            <person name="Park H.-J."/>
            <person name="Ramirez L."/>
            <person name="Alfaro M."/>
            <person name="Sun H."/>
            <person name="Tritt A."/>
            <person name="Yoshinaga Y."/>
            <person name="Zwiers L.-H."/>
            <person name="Turgeon B."/>
            <person name="Goodwin S."/>
            <person name="Spatafora J."/>
            <person name="Crous P."/>
            <person name="Grigoriev I."/>
        </authorList>
    </citation>
    <scope>NUCLEOTIDE SEQUENCE</scope>
    <source>
        <strain evidence="8">CBS 690.94</strain>
    </source>
</reference>
<feature type="domain" description="HTH APSES-type" evidence="7">
    <location>
        <begin position="62"/>
        <end position="168"/>
    </location>
</feature>
<dbReference type="InterPro" id="IPR036887">
    <property type="entry name" value="HTH_APSES_sf"/>
</dbReference>
<keyword evidence="3" id="KW-0805">Transcription regulation</keyword>
<evidence type="ECO:0000313" key="8">
    <source>
        <dbReference type="EMBL" id="KAF2452135.1"/>
    </source>
</evidence>
<keyword evidence="6" id="KW-0183">Conidiation</keyword>
<name>A0A9P4UJF4_9PLEO</name>
<evidence type="ECO:0000256" key="6">
    <source>
        <dbReference type="ARBA" id="ARBA00023321"/>
    </source>
</evidence>
<dbReference type="InterPro" id="IPR003163">
    <property type="entry name" value="Tscrpt_reg_HTH_APSES-type"/>
</dbReference>
<evidence type="ECO:0000256" key="1">
    <source>
        <dbReference type="ARBA" id="ARBA00007247"/>
    </source>
</evidence>
<keyword evidence="2" id="KW-0749">Sporulation</keyword>
<dbReference type="EMBL" id="MU001492">
    <property type="protein sequence ID" value="KAF2452135.1"/>
    <property type="molecule type" value="Genomic_DNA"/>
</dbReference>
<dbReference type="OrthoDB" id="5407653at2759"/>
<keyword evidence="5" id="KW-0804">Transcription</keyword>
<dbReference type="InterPro" id="IPR018004">
    <property type="entry name" value="KilA/APSES_HTH"/>
</dbReference>
<dbReference type="PANTHER" id="PTHR47792">
    <property type="entry name" value="PROTEIN SOK2-RELATED"/>
    <property type="match status" value="1"/>
</dbReference>
<comment type="similarity">
    <text evidence="1">Belongs to the EFG1/PHD1/stuA family.</text>
</comment>
<dbReference type="InterPro" id="IPR029790">
    <property type="entry name" value="EFG1/Phd1/StuA"/>
</dbReference>
<keyword evidence="9" id="KW-1185">Reference proteome</keyword>
<proteinExistence type="inferred from homology"/>
<protein>
    <submittedName>
        <fullName evidence="8">DNA-binding domain of Mlu1-box binding protein MBP1</fullName>
    </submittedName>
</protein>
<evidence type="ECO:0000256" key="4">
    <source>
        <dbReference type="ARBA" id="ARBA00023125"/>
    </source>
</evidence>
<dbReference type="PROSITE" id="PS51299">
    <property type="entry name" value="HTH_APSES"/>
    <property type="match status" value="1"/>
</dbReference>
<dbReference type="GO" id="GO:0003700">
    <property type="term" value="F:DNA-binding transcription factor activity"/>
    <property type="evidence" value="ECO:0007669"/>
    <property type="project" value="TreeGrafter"/>
</dbReference>
<keyword evidence="4 8" id="KW-0238">DNA-binding</keyword>
<evidence type="ECO:0000259" key="7">
    <source>
        <dbReference type="PROSITE" id="PS51299"/>
    </source>
</evidence>
<dbReference type="GO" id="GO:0043565">
    <property type="term" value="F:sequence-specific DNA binding"/>
    <property type="evidence" value="ECO:0007669"/>
    <property type="project" value="TreeGrafter"/>
</dbReference>
<gene>
    <name evidence="8" type="ORF">P171DRAFT_516009</name>
</gene>
<dbReference type="GO" id="GO:0005634">
    <property type="term" value="C:nucleus"/>
    <property type="evidence" value="ECO:0007669"/>
    <property type="project" value="TreeGrafter"/>
</dbReference>
<evidence type="ECO:0000256" key="2">
    <source>
        <dbReference type="ARBA" id="ARBA00022969"/>
    </source>
</evidence>
<evidence type="ECO:0000256" key="3">
    <source>
        <dbReference type="ARBA" id="ARBA00023015"/>
    </source>
</evidence>
<dbReference type="Proteomes" id="UP000799764">
    <property type="component" value="Unassembled WGS sequence"/>
</dbReference>
<evidence type="ECO:0000313" key="9">
    <source>
        <dbReference type="Proteomes" id="UP000799764"/>
    </source>
</evidence>
<dbReference type="Gene3D" id="3.10.260.10">
    <property type="entry name" value="Transcription regulator HTH, APSES-type DNA-binding domain"/>
    <property type="match status" value="1"/>
</dbReference>
<dbReference type="AlphaFoldDB" id="A0A9P4UJF4"/>
<sequence>MLSVQTSSSNLRQVDDFTALKYAAESRAAEEAARNPGVHKAFTPTRTFDRTGQICPAGRSPSVTASLWEDEGTLVFHVEWEGVSVSRREDNCIILGTRLLNVAGRSRGTRDAILAAEKTKHVAETAPTRLSGVWIPFERALELANQHKTTEDLYPLFVHDIGALLYHPVNHTTIWSDSGCIISPPYFMKPASYEEQLARLEQDKNERPLATRQSQEEKQEATKFEAYLEVLPSQKLKVMNTGGEERKEQERPPLGNWQLQDYQVKLLGLGQQNKKRILAARQAQKEKEEAAVLEGALEAFNLEERKDLGLKSIP</sequence>
<dbReference type="GO" id="GO:0030435">
    <property type="term" value="P:sporulation resulting in formation of a cellular spore"/>
    <property type="evidence" value="ECO:0007669"/>
    <property type="project" value="UniProtKB-KW"/>
</dbReference>
<accession>A0A9P4UJF4</accession>
<dbReference type="SMART" id="SM01252">
    <property type="entry name" value="KilA-N"/>
    <property type="match status" value="1"/>
</dbReference>
<dbReference type="GO" id="GO:0048315">
    <property type="term" value="P:conidium formation"/>
    <property type="evidence" value="ECO:0007669"/>
    <property type="project" value="UniProtKB-KW"/>
</dbReference>
<dbReference type="PANTHER" id="PTHR47792:SF1">
    <property type="entry name" value="PROTEIN SOK2-RELATED"/>
    <property type="match status" value="1"/>
</dbReference>